<dbReference type="Pfam" id="PF12840">
    <property type="entry name" value="HTH_20"/>
    <property type="match status" value="1"/>
</dbReference>
<dbReference type="InterPro" id="IPR011991">
    <property type="entry name" value="ArsR-like_HTH"/>
</dbReference>
<dbReference type="PROSITE" id="PS50987">
    <property type="entry name" value="HTH_ARSR_2"/>
    <property type="match status" value="1"/>
</dbReference>
<dbReference type="Proteomes" id="UP001163203">
    <property type="component" value="Chromosome"/>
</dbReference>
<sequence length="108" mass="11836">MSRTLPGPSIESLDLTMILSALAEPGRRAMMTELYRHLEPVDCAVVVEKVDLGLSNATISHHCRVLREAGLVRTVAEGRRRIMAVRRDEVEKRFPGLLDAVLALGGSS</sequence>
<dbReference type="Gene3D" id="1.10.10.10">
    <property type="entry name" value="Winged helix-like DNA-binding domain superfamily/Winged helix DNA-binding domain"/>
    <property type="match status" value="1"/>
</dbReference>
<dbReference type="SUPFAM" id="SSF46785">
    <property type="entry name" value="Winged helix' DNA-binding domain"/>
    <property type="match status" value="1"/>
</dbReference>
<dbReference type="SMART" id="SM00418">
    <property type="entry name" value="HTH_ARSR"/>
    <property type="match status" value="1"/>
</dbReference>
<reference evidence="2" key="1">
    <citation type="submission" date="2022-11" db="EMBL/GenBank/DDBJ databases">
        <authorList>
            <person name="Mo P."/>
        </authorList>
    </citation>
    <scope>NUCLEOTIDE SEQUENCE</scope>
    <source>
        <strain evidence="2">HUAS 11-8</strain>
    </source>
</reference>
<dbReference type="RefSeq" id="WP_268757828.1">
    <property type="nucleotide sequence ID" value="NZ_CP113836.1"/>
</dbReference>
<organism evidence="2 3">
    <name type="scientific">Amycolatopsis cynarae</name>
    <dbReference type="NCBI Taxonomy" id="2995223"/>
    <lineage>
        <taxon>Bacteria</taxon>
        <taxon>Bacillati</taxon>
        <taxon>Actinomycetota</taxon>
        <taxon>Actinomycetes</taxon>
        <taxon>Pseudonocardiales</taxon>
        <taxon>Pseudonocardiaceae</taxon>
        <taxon>Amycolatopsis</taxon>
    </lineage>
</organism>
<dbReference type="PRINTS" id="PR00778">
    <property type="entry name" value="HTHARSR"/>
</dbReference>
<name>A0ABY7B8J5_9PSEU</name>
<evidence type="ECO:0000313" key="2">
    <source>
        <dbReference type="EMBL" id="WAL67734.1"/>
    </source>
</evidence>
<evidence type="ECO:0000313" key="3">
    <source>
        <dbReference type="Proteomes" id="UP001163203"/>
    </source>
</evidence>
<keyword evidence="3" id="KW-1185">Reference proteome</keyword>
<feature type="domain" description="HTH arsR-type" evidence="1">
    <location>
        <begin position="7"/>
        <end position="105"/>
    </location>
</feature>
<dbReference type="InterPro" id="IPR001845">
    <property type="entry name" value="HTH_ArsR_DNA-bd_dom"/>
</dbReference>
<dbReference type="CDD" id="cd00090">
    <property type="entry name" value="HTH_ARSR"/>
    <property type="match status" value="1"/>
</dbReference>
<gene>
    <name evidence="2" type="ORF">ORV05_08155</name>
</gene>
<dbReference type="InterPro" id="IPR036390">
    <property type="entry name" value="WH_DNA-bd_sf"/>
</dbReference>
<proteinExistence type="predicted"/>
<dbReference type="EMBL" id="CP113836">
    <property type="protein sequence ID" value="WAL67734.1"/>
    <property type="molecule type" value="Genomic_DNA"/>
</dbReference>
<evidence type="ECO:0000259" key="1">
    <source>
        <dbReference type="PROSITE" id="PS50987"/>
    </source>
</evidence>
<protein>
    <submittedName>
        <fullName evidence="2">Helix-turn-helix domain-containing protein</fullName>
    </submittedName>
</protein>
<accession>A0ABY7B8J5</accession>
<dbReference type="InterPro" id="IPR036388">
    <property type="entry name" value="WH-like_DNA-bd_sf"/>
</dbReference>